<dbReference type="Gene3D" id="2.30.40.10">
    <property type="entry name" value="Urease, subunit C, domain 1"/>
    <property type="match status" value="1"/>
</dbReference>
<organism evidence="2 3">
    <name type="scientific">Faecalicatena orotica</name>
    <dbReference type="NCBI Taxonomy" id="1544"/>
    <lineage>
        <taxon>Bacteria</taxon>
        <taxon>Bacillati</taxon>
        <taxon>Bacillota</taxon>
        <taxon>Clostridia</taxon>
        <taxon>Lachnospirales</taxon>
        <taxon>Lachnospiraceae</taxon>
        <taxon>Faecalicatena</taxon>
    </lineage>
</organism>
<dbReference type="OrthoDB" id="9797498at2"/>
<gene>
    <name evidence="2" type="ORF">A8806_107148</name>
</gene>
<dbReference type="Proteomes" id="UP000245845">
    <property type="component" value="Unassembled WGS sequence"/>
</dbReference>
<dbReference type="InterPro" id="IPR006680">
    <property type="entry name" value="Amidohydro-rel"/>
</dbReference>
<keyword evidence="3" id="KW-1185">Reference proteome</keyword>
<dbReference type="GO" id="GO:0016810">
    <property type="term" value="F:hydrolase activity, acting on carbon-nitrogen (but not peptide) bonds"/>
    <property type="evidence" value="ECO:0007669"/>
    <property type="project" value="InterPro"/>
</dbReference>
<dbReference type="PANTHER" id="PTHR43135">
    <property type="entry name" value="ALPHA-D-RIBOSE 1-METHYLPHOSPHONATE 5-TRIPHOSPHATE DIPHOSPHATASE"/>
    <property type="match status" value="1"/>
</dbReference>
<evidence type="ECO:0000313" key="2">
    <source>
        <dbReference type="EMBL" id="PWJ29000.1"/>
    </source>
</evidence>
<dbReference type="InterPro" id="IPR051781">
    <property type="entry name" value="Metallo-dep_Hydrolase"/>
</dbReference>
<dbReference type="InterPro" id="IPR032466">
    <property type="entry name" value="Metal_Hydrolase"/>
</dbReference>
<dbReference type="PANTHER" id="PTHR43135:SF3">
    <property type="entry name" value="ALPHA-D-RIBOSE 1-METHYLPHOSPHONATE 5-TRIPHOSPHATE DIPHOSPHATASE"/>
    <property type="match status" value="1"/>
</dbReference>
<proteinExistence type="predicted"/>
<dbReference type="SUPFAM" id="SSF51556">
    <property type="entry name" value="Metallo-dependent hydrolases"/>
    <property type="match status" value="1"/>
</dbReference>
<dbReference type="AlphaFoldDB" id="A0A2Y9C5E6"/>
<dbReference type="Gene3D" id="3.20.20.140">
    <property type="entry name" value="Metal-dependent hydrolases"/>
    <property type="match status" value="1"/>
</dbReference>
<protein>
    <submittedName>
        <fullName evidence="2">Imidazolonepropionase-like amidohydrolase</fullName>
    </submittedName>
</protein>
<dbReference type="Pfam" id="PF01979">
    <property type="entry name" value="Amidohydro_1"/>
    <property type="match status" value="1"/>
</dbReference>
<reference evidence="2 3" key="1">
    <citation type="submission" date="2018-05" db="EMBL/GenBank/DDBJ databases">
        <title>The Hungate 1000. A catalogue of reference genomes from the rumen microbiome.</title>
        <authorList>
            <person name="Kelly W."/>
        </authorList>
    </citation>
    <scope>NUCLEOTIDE SEQUENCE [LARGE SCALE GENOMIC DNA]</scope>
    <source>
        <strain evidence="2 3">NLAE-zl-C242</strain>
    </source>
</reference>
<dbReference type="CDD" id="cd01299">
    <property type="entry name" value="Met_dep_hydrolase_A"/>
    <property type="match status" value="1"/>
</dbReference>
<feature type="domain" description="Amidohydrolase-related" evidence="1">
    <location>
        <begin position="55"/>
        <end position="393"/>
    </location>
</feature>
<dbReference type="InterPro" id="IPR011059">
    <property type="entry name" value="Metal-dep_hydrolase_composite"/>
</dbReference>
<evidence type="ECO:0000259" key="1">
    <source>
        <dbReference type="Pfam" id="PF01979"/>
    </source>
</evidence>
<evidence type="ECO:0000313" key="3">
    <source>
        <dbReference type="Proteomes" id="UP000245845"/>
    </source>
</evidence>
<name>A0A2Y9C5E6_9FIRM</name>
<comment type="caution">
    <text evidence="2">The sequence shown here is derived from an EMBL/GenBank/DDBJ whole genome shotgun (WGS) entry which is preliminary data.</text>
</comment>
<dbReference type="EMBL" id="QGDL01000007">
    <property type="protein sequence ID" value="PWJ29000.1"/>
    <property type="molecule type" value="Genomic_DNA"/>
</dbReference>
<dbReference type="InterPro" id="IPR057744">
    <property type="entry name" value="OTAase-like"/>
</dbReference>
<dbReference type="SUPFAM" id="SSF51338">
    <property type="entry name" value="Composite domain of metallo-dependent hydrolases"/>
    <property type="match status" value="1"/>
</dbReference>
<keyword evidence="2" id="KW-0378">Hydrolase</keyword>
<sequence>MIIAADKIVTGDGATVLEDSAVRIDEGGRIGKIGTCSAVKTAYPGEEVISYPGSTLLPGLIDLHAHLGHWGCRPAPQMQNDYMMAYITQKYAQDAFKRGVTTLRDVGSPEGVCMTMKEASRMGFFKIPRMEYCGSALCITGGHGSSFGLGEGVEETDGIAALQRAIRTRIKHGSKWIKIMTSHRSDLCEYSQEELDAAVRECHRLGAKITVHSGTQPSIGMCIRAGFDTIEHATFVTREQIQEMAGKKIAWTPTILPYTVIYENLEKKYENIEEKPREYYYCKAAADMYKDHFKEYYDMGVLVGAGTDNITAAGRTDSFVAKELAYMTEYGLTPLEAIQTGTMNGAKVLGMEDQVGQLKEGLYADLLIVNGDASKDILALENVNTVYLNGEAVYHT</sequence>
<dbReference type="RefSeq" id="WP_109731540.1">
    <property type="nucleotide sequence ID" value="NZ_BAAACK010000011.1"/>
</dbReference>
<accession>A0A2Y9C5E6</accession>